<dbReference type="AlphaFoldDB" id="N9T464"/>
<accession>N9T464</accession>
<keyword evidence="2" id="KW-1185">Reference proteome</keyword>
<organism evidence="1 2">
    <name type="scientific">Acinetobacter higginsii</name>
    <dbReference type="NCBI Taxonomy" id="70347"/>
    <lineage>
        <taxon>Bacteria</taxon>
        <taxon>Pseudomonadati</taxon>
        <taxon>Pseudomonadota</taxon>
        <taxon>Gammaproteobacteria</taxon>
        <taxon>Moraxellales</taxon>
        <taxon>Moraxellaceae</taxon>
        <taxon>Acinetobacter</taxon>
    </lineage>
</organism>
<dbReference type="Proteomes" id="UP000013084">
    <property type="component" value="Unassembled WGS sequence"/>
</dbReference>
<dbReference type="HOGENOM" id="CLU_110248_0_0_6"/>
<gene>
    <name evidence="1" type="ORF">F902_02560</name>
</gene>
<comment type="caution">
    <text evidence="1">The sequence shown here is derived from an EMBL/GenBank/DDBJ whole genome shotgun (WGS) entry which is preliminary data.</text>
</comment>
<protein>
    <recommendedName>
        <fullName evidence="3">HK97 gp10 family phage protein</fullName>
    </recommendedName>
</protein>
<reference evidence="1 2" key="1">
    <citation type="submission" date="2013-02" db="EMBL/GenBank/DDBJ databases">
        <title>The Genome Sequence of Acinetobacter sp. CIP 70.18.</title>
        <authorList>
            <consortium name="The Broad Institute Genome Sequencing Platform"/>
            <consortium name="The Broad Institute Genome Sequencing Center for Infectious Disease"/>
            <person name="Cerqueira G."/>
            <person name="Feldgarden M."/>
            <person name="Courvalin P."/>
            <person name="Perichon B."/>
            <person name="Grillot-Courvalin C."/>
            <person name="Clermont D."/>
            <person name="Rocha E."/>
            <person name="Yoon E.-J."/>
            <person name="Nemec A."/>
            <person name="Walker B."/>
            <person name="Young S.K."/>
            <person name="Zeng Q."/>
            <person name="Gargeya S."/>
            <person name="Fitzgerald M."/>
            <person name="Haas B."/>
            <person name="Abouelleil A."/>
            <person name="Alvarado L."/>
            <person name="Arachchi H.M."/>
            <person name="Berlin A.M."/>
            <person name="Chapman S.B."/>
            <person name="Dewar J."/>
            <person name="Goldberg J."/>
            <person name="Griggs A."/>
            <person name="Gujja S."/>
            <person name="Hansen M."/>
            <person name="Howarth C."/>
            <person name="Imamovic A."/>
            <person name="Larimer J."/>
            <person name="McCowan C."/>
            <person name="Murphy C."/>
            <person name="Neiman D."/>
            <person name="Pearson M."/>
            <person name="Priest M."/>
            <person name="Roberts A."/>
            <person name="Saif S."/>
            <person name="Shea T."/>
            <person name="Sisk P."/>
            <person name="Sykes S."/>
            <person name="Wortman J."/>
            <person name="Nusbaum C."/>
            <person name="Birren B."/>
        </authorList>
    </citation>
    <scope>NUCLEOTIDE SEQUENCE [LARGE SCALE GENOMIC DNA]</scope>
    <source>
        <strain evidence="1 2">CIP 70.18</strain>
    </source>
</reference>
<evidence type="ECO:0008006" key="3">
    <source>
        <dbReference type="Google" id="ProtNLM"/>
    </source>
</evidence>
<sequence length="131" mass="14127">MTWKGKRPTNFAFQVKDASKNLVQDIAMDMVQGLMVSSPVMDGTYRASHIVSINSPSYSISSSSSSAPKGSIDPKAFSDAAKAIAPLKLGDIVYVQNNLPYAERLENGHSMQAAEGVYGVVYNYIVQKYGG</sequence>
<proteinExistence type="predicted"/>
<dbReference type="OrthoDB" id="6650149at2"/>
<evidence type="ECO:0000313" key="2">
    <source>
        <dbReference type="Proteomes" id="UP000013084"/>
    </source>
</evidence>
<name>N9T464_9GAMM</name>
<evidence type="ECO:0000313" key="1">
    <source>
        <dbReference type="EMBL" id="ENX58160.1"/>
    </source>
</evidence>
<dbReference type="EMBL" id="APRN01000036">
    <property type="protein sequence ID" value="ENX58160.1"/>
    <property type="molecule type" value="Genomic_DNA"/>
</dbReference>
<dbReference type="PATRIC" id="fig|1217700.3.peg.2483"/>
<dbReference type="RefSeq" id="WP_005203866.1">
    <property type="nucleotide sequence ID" value="NZ_KB850072.1"/>
</dbReference>